<proteinExistence type="predicted"/>
<evidence type="ECO:0000313" key="1">
    <source>
        <dbReference type="EMBL" id="KAG0410016.1"/>
    </source>
</evidence>
<dbReference type="Proteomes" id="UP000805193">
    <property type="component" value="Unassembled WGS sequence"/>
</dbReference>
<protein>
    <submittedName>
        <fullName evidence="1">Uncharacterized protein</fullName>
    </submittedName>
</protein>
<sequence length="662" mass="73828">MINILQFRSLLRCCVANFVLIVTIGTGALSNSYVLQSIPDQRRKERRPQNSGKGIVSNEVARLLTQAVNWAIQVNERYFSKTSCEGFYCDSPIPPPYELRDSVAVTEGLRGIRRENLKEYHRFLSEKPHRSGSERDGVDIVDFLENSLRKSGFDEVKKVPYLLVHPQPDPEHPNSVRLIHDNGTVLLEAKMTEDRIPGIDTDIGPAYLAFSAQGTVESQYVGGSAMQRGTLDFTQDAETPGYPSIPMRIMNPPGLPKIPAQVIGYDDARVLLKQLGGQDWAVEGGFNFTYKTGPFSPKHTGMKVRLSVNNMIKRLVVHDVIGVIRGSVEPDQFSVTGNHHDAWGFGASDPSSGTAALLEASRTLGDMVRRGWRPRRSIVVAFWAQEEFGMAGSREWVEFPVVEKTCGHATNDCQGVDISSYIDLSGAGSDNIAFNIFAGVPSVDFYFTPDPKVDGVSSAPSYHTAYETLDLYQRFMDPDYAIMERCSQLVGALTLSLAETELLPYNMADLGHALLEGFGDLQTHMEDFQMHNVSAGWLEKEIDLFVQTADVWHKWICDRKSFDAGTLRIINKRMMLVERAFIKPDGLMGNPTIRNLAFGVSIENSYRTVAFSVLRLQLYQVSRMKPGSGEATQAWLDIRRSVNDIALAIRSARMMLDPDRIV</sequence>
<evidence type="ECO:0000313" key="2">
    <source>
        <dbReference type="Proteomes" id="UP000805193"/>
    </source>
</evidence>
<name>A0AC60NS97_IXOPE</name>
<keyword evidence="2" id="KW-1185">Reference proteome</keyword>
<comment type="caution">
    <text evidence="1">The sequence shown here is derived from an EMBL/GenBank/DDBJ whole genome shotgun (WGS) entry which is preliminary data.</text>
</comment>
<accession>A0AC60NS97</accession>
<reference evidence="1 2" key="1">
    <citation type="journal article" date="2020" name="Cell">
        <title>Large-Scale Comparative Analyses of Tick Genomes Elucidate Their Genetic Diversity and Vector Capacities.</title>
        <authorList>
            <consortium name="Tick Genome and Microbiome Consortium (TIGMIC)"/>
            <person name="Jia N."/>
            <person name="Wang J."/>
            <person name="Shi W."/>
            <person name="Du L."/>
            <person name="Sun Y."/>
            <person name="Zhan W."/>
            <person name="Jiang J.F."/>
            <person name="Wang Q."/>
            <person name="Zhang B."/>
            <person name="Ji P."/>
            <person name="Bell-Sakyi L."/>
            <person name="Cui X.M."/>
            <person name="Yuan T.T."/>
            <person name="Jiang B.G."/>
            <person name="Yang W.F."/>
            <person name="Lam T.T."/>
            <person name="Chang Q.C."/>
            <person name="Ding S.J."/>
            <person name="Wang X.J."/>
            <person name="Zhu J.G."/>
            <person name="Ruan X.D."/>
            <person name="Zhao L."/>
            <person name="Wei J.T."/>
            <person name="Ye R.Z."/>
            <person name="Que T.C."/>
            <person name="Du C.H."/>
            <person name="Zhou Y.H."/>
            <person name="Cheng J.X."/>
            <person name="Dai P.F."/>
            <person name="Guo W.B."/>
            <person name="Han X.H."/>
            <person name="Huang E.J."/>
            <person name="Li L.F."/>
            <person name="Wei W."/>
            <person name="Gao Y.C."/>
            <person name="Liu J.Z."/>
            <person name="Shao H.Z."/>
            <person name="Wang X."/>
            <person name="Wang C.C."/>
            <person name="Yang T.C."/>
            <person name="Huo Q.B."/>
            <person name="Li W."/>
            <person name="Chen H.Y."/>
            <person name="Chen S.E."/>
            <person name="Zhou L.G."/>
            <person name="Ni X.B."/>
            <person name="Tian J.H."/>
            <person name="Sheng Y."/>
            <person name="Liu T."/>
            <person name="Pan Y.S."/>
            <person name="Xia L.Y."/>
            <person name="Li J."/>
            <person name="Zhao F."/>
            <person name="Cao W.C."/>
        </authorList>
    </citation>
    <scope>NUCLEOTIDE SEQUENCE [LARGE SCALE GENOMIC DNA]</scope>
    <source>
        <strain evidence="1">Iper-2018</strain>
    </source>
</reference>
<gene>
    <name evidence="1" type="ORF">HPB47_012867</name>
</gene>
<organism evidence="1 2">
    <name type="scientific">Ixodes persulcatus</name>
    <name type="common">Taiga tick</name>
    <dbReference type="NCBI Taxonomy" id="34615"/>
    <lineage>
        <taxon>Eukaryota</taxon>
        <taxon>Metazoa</taxon>
        <taxon>Ecdysozoa</taxon>
        <taxon>Arthropoda</taxon>
        <taxon>Chelicerata</taxon>
        <taxon>Arachnida</taxon>
        <taxon>Acari</taxon>
        <taxon>Parasitiformes</taxon>
        <taxon>Ixodida</taxon>
        <taxon>Ixodoidea</taxon>
        <taxon>Ixodidae</taxon>
        <taxon>Ixodinae</taxon>
        <taxon>Ixodes</taxon>
    </lineage>
</organism>
<dbReference type="EMBL" id="JABSTQ010011565">
    <property type="protein sequence ID" value="KAG0410016.1"/>
    <property type="molecule type" value="Genomic_DNA"/>
</dbReference>